<comment type="similarity">
    <text evidence="8">Belongs to the insect chemoreceptor superfamily. Gustatory receptor (GR) family.</text>
</comment>
<comment type="subcellular location">
    <subcellularLocation>
        <location evidence="1 8">Cell membrane</location>
        <topology evidence="1 8">Multi-pass membrane protein</topology>
    </subcellularLocation>
</comment>
<dbReference type="GO" id="GO:0007635">
    <property type="term" value="P:chemosensory behavior"/>
    <property type="evidence" value="ECO:0007669"/>
    <property type="project" value="TreeGrafter"/>
</dbReference>
<keyword evidence="3 8" id="KW-0812">Transmembrane</keyword>
<keyword evidence="6 8" id="KW-0675">Receptor</keyword>
<dbReference type="Proteomes" id="UP000002320">
    <property type="component" value="Unassembled WGS sequence"/>
</dbReference>
<evidence type="ECO:0000256" key="3">
    <source>
        <dbReference type="ARBA" id="ARBA00022692"/>
    </source>
</evidence>
<dbReference type="PANTHER" id="PTHR21143:SF134">
    <property type="entry name" value="GUSTATORY RECEPTOR"/>
    <property type="match status" value="1"/>
</dbReference>
<dbReference type="Pfam" id="PF08395">
    <property type="entry name" value="7tm_7"/>
    <property type="match status" value="1"/>
</dbReference>
<evidence type="ECO:0000256" key="1">
    <source>
        <dbReference type="ARBA" id="ARBA00004651"/>
    </source>
</evidence>
<proteinExistence type="inferred from homology"/>
<dbReference type="GO" id="GO:0030425">
    <property type="term" value="C:dendrite"/>
    <property type="evidence" value="ECO:0007669"/>
    <property type="project" value="TreeGrafter"/>
</dbReference>
<keyword evidence="10" id="KW-1185">Reference proteome</keyword>
<dbReference type="AlphaFoldDB" id="A0A1S4JNH1"/>
<name>A0A1S4JNH1_CULQU</name>
<dbReference type="GO" id="GO:0007165">
    <property type="term" value="P:signal transduction"/>
    <property type="evidence" value="ECO:0007669"/>
    <property type="project" value="UniProtKB-KW"/>
</dbReference>
<accession>A0A1S4JNH1</accession>
<dbReference type="GO" id="GO:0008049">
    <property type="term" value="P:male courtship behavior"/>
    <property type="evidence" value="ECO:0007669"/>
    <property type="project" value="TreeGrafter"/>
</dbReference>
<dbReference type="EnsemblMetazoa" id="CPIJ008847-RF">
    <property type="protein sequence ID" value="CPIJ008847-PF"/>
    <property type="gene ID" value="CPIJ008847"/>
</dbReference>
<keyword evidence="4 8" id="KW-1133">Transmembrane helix</keyword>
<evidence type="ECO:0000256" key="6">
    <source>
        <dbReference type="ARBA" id="ARBA00023170"/>
    </source>
</evidence>
<comment type="function">
    <text evidence="8">Gustatory receptor which mediates acceptance or avoidance behavior, depending on its substrates.</text>
</comment>
<evidence type="ECO:0000256" key="8">
    <source>
        <dbReference type="RuleBase" id="RU363108"/>
    </source>
</evidence>
<dbReference type="VEuPathDB" id="VectorBase:CQUJHB014448"/>
<dbReference type="FunCoup" id="A0A1S4JNH1">
    <property type="interactions" value="20"/>
</dbReference>
<evidence type="ECO:0000256" key="4">
    <source>
        <dbReference type="ARBA" id="ARBA00022989"/>
    </source>
</evidence>
<dbReference type="PANTHER" id="PTHR21143">
    <property type="entry name" value="INVERTEBRATE GUSTATORY RECEPTOR"/>
    <property type="match status" value="1"/>
</dbReference>
<dbReference type="OrthoDB" id="6695098at2759"/>
<dbReference type="InterPro" id="IPR013604">
    <property type="entry name" value="7TM_chemorcpt"/>
</dbReference>
<dbReference type="GO" id="GO:0030424">
    <property type="term" value="C:axon"/>
    <property type="evidence" value="ECO:0007669"/>
    <property type="project" value="TreeGrafter"/>
</dbReference>
<dbReference type="GO" id="GO:0005886">
    <property type="term" value="C:plasma membrane"/>
    <property type="evidence" value="ECO:0007669"/>
    <property type="project" value="UniProtKB-SubCell"/>
</dbReference>
<feature type="transmembrane region" description="Helical" evidence="8">
    <location>
        <begin position="42"/>
        <end position="62"/>
    </location>
</feature>
<keyword evidence="5 8" id="KW-0472">Membrane</keyword>
<organism evidence="9 10">
    <name type="scientific">Culex quinquefasciatus</name>
    <name type="common">Southern house mosquito</name>
    <name type="synonym">Culex pungens</name>
    <dbReference type="NCBI Taxonomy" id="7176"/>
    <lineage>
        <taxon>Eukaryota</taxon>
        <taxon>Metazoa</taxon>
        <taxon>Ecdysozoa</taxon>
        <taxon>Arthropoda</taxon>
        <taxon>Hexapoda</taxon>
        <taxon>Insecta</taxon>
        <taxon>Pterygota</taxon>
        <taxon>Neoptera</taxon>
        <taxon>Endopterygota</taxon>
        <taxon>Diptera</taxon>
        <taxon>Nematocera</taxon>
        <taxon>Culicoidea</taxon>
        <taxon>Culicidae</taxon>
        <taxon>Culicinae</taxon>
        <taxon>Culicini</taxon>
        <taxon>Culex</taxon>
        <taxon>Culex</taxon>
    </lineage>
</organism>
<keyword evidence="7 8" id="KW-0807">Transducer</keyword>
<feature type="transmembrane region" description="Helical" evidence="8">
    <location>
        <begin position="132"/>
        <end position="159"/>
    </location>
</feature>
<dbReference type="InParanoid" id="A0A1S4JNH1"/>
<evidence type="ECO:0000313" key="9">
    <source>
        <dbReference type="EnsemblMetazoa" id="CPIJ008847-PF"/>
    </source>
</evidence>
<keyword evidence="2 8" id="KW-1003">Cell membrane</keyword>
<reference evidence="9" key="1">
    <citation type="submission" date="2020-05" db="UniProtKB">
        <authorList>
            <consortium name="EnsemblMetazoa"/>
        </authorList>
    </citation>
    <scope>IDENTIFICATION</scope>
    <source>
        <strain evidence="9">JHB</strain>
    </source>
</reference>
<feature type="transmembrane region" description="Helical" evidence="8">
    <location>
        <begin position="171"/>
        <end position="193"/>
    </location>
</feature>
<dbReference type="GO" id="GO:0043025">
    <property type="term" value="C:neuronal cell body"/>
    <property type="evidence" value="ECO:0007669"/>
    <property type="project" value="TreeGrafter"/>
</dbReference>
<feature type="transmembrane region" description="Helical" evidence="8">
    <location>
        <begin position="234"/>
        <end position="260"/>
    </location>
</feature>
<dbReference type="GO" id="GO:0050909">
    <property type="term" value="P:sensory perception of taste"/>
    <property type="evidence" value="ECO:0007669"/>
    <property type="project" value="InterPro"/>
</dbReference>
<evidence type="ECO:0000313" key="10">
    <source>
        <dbReference type="Proteomes" id="UP000002320"/>
    </source>
</evidence>
<evidence type="ECO:0000256" key="2">
    <source>
        <dbReference type="ARBA" id="ARBA00022475"/>
    </source>
</evidence>
<protein>
    <recommendedName>
        <fullName evidence="8">Gustatory receptor</fullName>
    </recommendedName>
</protein>
<evidence type="ECO:0000256" key="7">
    <source>
        <dbReference type="ARBA" id="ARBA00023224"/>
    </source>
</evidence>
<comment type="caution">
    <text evidence="8">Lacks conserved residue(s) required for the propagation of feature annotation.</text>
</comment>
<sequence>MISTMMQKDLLEIILKINNYFGHVTVQSCSTSNRYHSSGKKYVIANTILFVFIQAFFLYYTLLTFKVRFFDTYGVVLGIMFQLDGQLTLCLSYVTVLNGALRSKDIMKLLNALRSIREKIKVELGGPHYASVWLKVAVTVLLAGIFYMLLYVVFPWALLVITREEDKKMEVVFIVLTVARDAYWMMISMILIVMKTEISFIGHCLKSRDQTQFQFLLRALTEIVSLRDLFAKCFSIPIMFALMMLFFDGTLQLFQFFLLIESAEIGGEIVGVIFYILWFLPYTVKLCAVIHLATITSNKANEAALSTRHFDDYSMKNTKLAKQINKFLLKNLHQKKKFSAFGFFNIDNSVIYTVFSSIITYLVILIQFKQLENDLTHGNSGNETISAAGGST</sequence>
<evidence type="ECO:0000256" key="5">
    <source>
        <dbReference type="ARBA" id="ARBA00023136"/>
    </source>
</evidence>
<feature type="transmembrane region" description="Helical" evidence="8">
    <location>
        <begin position="349"/>
        <end position="368"/>
    </location>
</feature>
<feature type="transmembrane region" description="Helical" evidence="8">
    <location>
        <begin position="272"/>
        <end position="293"/>
    </location>
</feature>
<dbReference type="VEuPathDB" id="VectorBase:CPIJ008847"/>